<feature type="compositionally biased region" description="Low complexity" evidence="1">
    <location>
        <begin position="268"/>
        <end position="288"/>
    </location>
</feature>
<gene>
    <name evidence="2" type="ORF">B0T18DRAFT_209084</name>
</gene>
<feature type="compositionally biased region" description="Low complexity" evidence="1">
    <location>
        <begin position="7"/>
        <end position="32"/>
    </location>
</feature>
<accession>A0AA40EJD9</accession>
<sequence length="466" mass="50799">MDSPQHASSASTTTTTSPVSSSSLSDIVAAAAKQLHHHRTNEKDSSPRIGTTKAHQPLLEARKKRIVEISMAEIERRLDSWLESDDLRGSRKRRRGGDDTGGVSVGAGVVGSLAEKKRAKRQPTKTGLDGRKLACPFAQQNPGKYAGVKTCMGPGWLNVHRVKEHIYRKHSIKNACNRCFESFDDPKGLKDHQRAQTPCRLSENARADVITDEQEELLRVRARANTPEEERWEDMYRIVFPDEKTIPSPFYNTPVPAPVVKTTIAAAPTTAAPTPSDSESSAPSSFTSRQMDEYKALLRREILRVLQPILVAEVERAFVTAEVKVVQKANEIARDVECRLARTWQWQARAEPTPGPEPEPEPELDVPDFLGGILGASMHAVGVGNEGDELGQVIESLGGDPRFPYLMPSGEFHWDQFIPPGGVVGGCGVDDGDCLGSAGGDSAYFTHTGGLDGMGSERWVTTGESA</sequence>
<dbReference type="EMBL" id="JAUKUD010000006">
    <property type="protein sequence ID" value="KAK0740433.1"/>
    <property type="molecule type" value="Genomic_DNA"/>
</dbReference>
<comment type="caution">
    <text evidence="2">The sequence shown here is derived from an EMBL/GenBank/DDBJ whole genome shotgun (WGS) entry which is preliminary data.</text>
</comment>
<evidence type="ECO:0000256" key="1">
    <source>
        <dbReference type="SAM" id="MobiDB-lite"/>
    </source>
</evidence>
<evidence type="ECO:0008006" key="4">
    <source>
        <dbReference type="Google" id="ProtNLM"/>
    </source>
</evidence>
<dbReference type="PANTHER" id="PTHR38166:SF1">
    <property type="entry name" value="C2H2-TYPE DOMAIN-CONTAINING PROTEIN"/>
    <property type="match status" value="1"/>
</dbReference>
<dbReference type="AlphaFoldDB" id="A0AA40EJD9"/>
<keyword evidence="3" id="KW-1185">Reference proteome</keyword>
<dbReference type="PANTHER" id="PTHR38166">
    <property type="entry name" value="C2H2-TYPE DOMAIN-CONTAINING PROTEIN-RELATED"/>
    <property type="match status" value="1"/>
</dbReference>
<name>A0AA40EJD9_9PEZI</name>
<dbReference type="Proteomes" id="UP001172155">
    <property type="component" value="Unassembled WGS sequence"/>
</dbReference>
<reference evidence="2" key="1">
    <citation type="submission" date="2023-06" db="EMBL/GenBank/DDBJ databases">
        <title>Genome-scale phylogeny and comparative genomics of the fungal order Sordariales.</title>
        <authorList>
            <consortium name="Lawrence Berkeley National Laboratory"/>
            <person name="Hensen N."/>
            <person name="Bonometti L."/>
            <person name="Westerberg I."/>
            <person name="Brannstrom I.O."/>
            <person name="Guillou S."/>
            <person name="Cros-Aarteil S."/>
            <person name="Calhoun S."/>
            <person name="Haridas S."/>
            <person name="Kuo A."/>
            <person name="Mondo S."/>
            <person name="Pangilinan J."/>
            <person name="Riley R."/>
            <person name="LaButti K."/>
            <person name="Andreopoulos B."/>
            <person name="Lipzen A."/>
            <person name="Chen C."/>
            <person name="Yanf M."/>
            <person name="Daum C."/>
            <person name="Ng V."/>
            <person name="Clum A."/>
            <person name="Steindorff A."/>
            <person name="Ohm R."/>
            <person name="Martin F."/>
            <person name="Silar P."/>
            <person name="Natvig D."/>
            <person name="Lalanne C."/>
            <person name="Gautier V."/>
            <person name="Ament-velasquez S.L."/>
            <person name="Kruys A."/>
            <person name="Hutchinson M.I."/>
            <person name="Powell A.J."/>
            <person name="Barry K."/>
            <person name="Miller A.N."/>
            <person name="Grigoriev I.V."/>
            <person name="Debuchy R."/>
            <person name="Gladieux P."/>
            <person name="Thoren M.H."/>
            <person name="Johannesson H."/>
        </authorList>
    </citation>
    <scope>NUCLEOTIDE SEQUENCE</scope>
    <source>
        <strain evidence="2">SMH3187-1</strain>
    </source>
</reference>
<protein>
    <recommendedName>
        <fullName evidence="4">C2H2-type domain-containing protein</fullName>
    </recommendedName>
</protein>
<feature type="region of interest" description="Disordered" evidence="1">
    <location>
        <begin position="1"/>
        <end position="57"/>
    </location>
</feature>
<proteinExistence type="predicted"/>
<feature type="region of interest" description="Disordered" evidence="1">
    <location>
        <begin position="268"/>
        <end position="289"/>
    </location>
</feature>
<evidence type="ECO:0000313" key="3">
    <source>
        <dbReference type="Proteomes" id="UP001172155"/>
    </source>
</evidence>
<evidence type="ECO:0000313" key="2">
    <source>
        <dbReference type="EMBL" id="KAK0740433.1"/>
    </source>
</evidence>
<organism evidence="2 3">
    <name type="scientific">Schizothecium vesticola</name>
    <dbReference type="NCBI Taxonomy" id="314040"/>
    <lineage>
        <taxon>Eukaryota</taxon>
        <taxon>Fungi</taxon>
        <taxon>Dikarya</taxon>
        <taxon>Ascomycota</taxon>
        <taxon>Pezizomycotina</taxon>
        <taxon>Sordariomycetes</taxon>
        <taxon>Sordariomycetidae</taxon>
        <taxon>Sordariales</taxon>
        <taxon>Schizotheciaceae</taxon>
        <taxon>Schizothecium</taxon>
    </lineage>
</organism>